<feature type="domain" description="L-type lectin-like" evidence="8">
    <location>
        <begin position="26"/>
        <end position="250"/>
    </location>
</feature>
<dbReference type="GO" id="GO:0006888">
    <property type="term" value="P:endoplasmic reticulum to Golgi vesicle-mediated transport"/>
    <property type="evidence" value="ECO:0007669"/>
    <property type="project" value="TreeGrafter"/>
</dbReference>
<reference evidence="9" key="1">
    <citation type="submission" date="2009-08" db="EMBL/GenBank/DDBJ databases">
        <title>Annotation of Salpingoeca rosetta.</title>
        <authorList>
            <consortium name="The Broad Institute Genome Sequencing Platform"/>
            <person name="Russ C."/>
            <person name="Cuomo C."/>
            <person name="Burger G."/>
            <person name="Gray M.W."/>
            <person name="Holland P.W.H."/>
            <person name="King N."/>
            <person name="Lang F.B.F."/>
            <person name="Roger A.J."/>
            <person name="Ruiz-Trillo I."/>
            <person name="Young S.K."/>
            <person name="Zeng Q."/>
            <person name="Gargeya S."/>
            <person name="Alvarado L."/>
            <person name="Berlin A."/>
            <person name="Chapman S.B."/>
            <person name="Chen Z."/>
            <person name="Freedman E."/>
            <person name="Gellesch M."/>
            <person name="Goldberg J."/>
            <person name="Griggs A."/>
            <person name="Gujja S."/>
            <person name="Heilman E."/>
            <person name="Heiman D."/>
            <person name="Howarth C."/>
            <person name="Mehta T."/>
            <person name="Neiman D."/>
            <person name="Pearson M."/>
            <person name="Roberts A."/>
            <person name="Saif S."/>
            <person name="Shea T."/>
            <person name="Shenoy N."/>
            <person name="Sisk P."/>
            <person name="Stolte C."/>
            <person name="Sykes S."/>
            <person name="White J."/>
            <person name="Yandava C."/>
            <person name="Haas B."/>
            <person name="Nusbaum C."/>
            <person name="Birren B."/>
        </authorList>
    </citation>
    <scope>NUCLEOTIDE SEQUENCE [LARGE SCALE GENOMIC DNA]</scope>
    <source>
        <strain evidence="9">ATCC 50818</strain>
    </source>
</reference>
<evidence type="ECO:0000313" key="9">
    <source>
        <dbReference type="EMBL" id="EGD78780.1"/>
    </source>
</evidence>
<dbReference type="FunCoup" id="F2TYV6">
    <property type="interactions" value="1705"/>
</dbReference>
<dbReference type="InterPro" id="IPR013320">
    <property type="entry name" value="ConA-like_dom_sf"/>
</dbReference>
<dbReference type="OrthoDB" id="270293at2759"/>
<keyword evidence="4 6" id="KW-1133">Transmembrane helix</keyword>
<accession>F2TYV6</accession>
<keyword evidence="2 6" id="KW-0812">Transmembrane</keyword>
<dbReference type="InParanoid" id="F2TYV6"/>
<dbReference type="PROSITE" id="PS51328">
    <property type="entry name" value="L_LECTIN_LIKE"/>
    <property type="match status" value="1"/>
</dbReference>
<dbReference type="KEGG" id="sre:PTSG_01756"/>
<dbReference type="SUPFAM" id="SSF49899">
    <property type="entry name" value="Concanavalin A-like lectins/glucanases"/>
    <property type="match status" value="1"/>
</dbReference>
<name>F2TYV6_SALR5</name>
<dbReference type="STRING" id="946362.F2TYV6"/>
<dbReference type="RefSeq" id="XP_004997736.1">
    <property type="nucleotide sequence ID" value="XM_004997679.1"/>
</dbReference>
<evidence type="ECO:0000259" key="8">
    <source>
        <dbReference type="PROSITE" id="PS51328"/>
    </source>
</evidence>
<feature type="transmembrane region" description="Helical" evidence="6">
    <location>
        <begin position="331"/>
        <end position="350"/>
    </location>
</feature>
<dbReference type="Pfam" id="PF03388">
    <property type="entry name" value="Lectin_leg-like"/>
    <property type="match status" value="1"/>
</dbReference>
<keyword evidence="10" id="KW-1185">Reference proteome</keyword>
<dbReference type="Gene3D" id="2.60.120.200">
    <property type="match status" value="1"/>
</dbReference>
<dbReference type="Proteomes" id="UP000007799">
    <property type="component" value="Unassembled WGS sequence"/>
</dbReference>
<dbReference type="InterPro" id="IPR051136">
    <property type="entry name" value="Intracellular_Lectin-GPT"/>
</dbReference>
<evidence type="ECO:0000313" key="10">
    <source>
        <dbReference type="Proteomes" id="UP000007799"/>
    </source>
</evidence>
<evidence type="ECO:0000256" key="4">
    <source>
        <dbReference type="ARBA" id="ARBA00022989"/>
    </source>
</evidence>
<dbReference type="GeneID" id="16078331"/>
<dbReference type="PANTHER" id="PTHR12223:SF45">
    <property type="entry name" value="RE50040P"/>
    <property type="match status" value="1"/>
</dbReference>
<dbReference type="GO" id="GO:0005789">
    <property type="term" value="C:endoplasmic reticulum membrane"/>
    <property type="evidence" value="ECO:0007669"/>
    <property type="project" value="TreeGrafter"/>
</dbReference>
<sequence length="365" mass="40930">MRVLAVLVVMGTALLAGVLAGPEPSGTVRRQHSIMKPYLMGGSMVMPYWDFIGNAVVSDDFIRLTPDRQSKRGAIWNTRPIGVKEWEITLHFKIHGQGKALYGDGFALWYTQQRNTLGNVFGSRDRWTGLGIFVDTYSNLELQRSGGGAYVSAIVNDGKIEYDHDQDGTHQEIASCQLNLRNLEQETYMRVIYRKNTLKVLFNTNGNDDWRTCFFVADVFLPRGYFLGVSAATGDLADNHDVISLALSDPPAFTREEREQMQQMQEQDRKTVKDIPDADADVTKPFAASKQAPREHVGPKRKKVSFSKTAFKKIRHQAGDVDQGDSAMGGWWMYAVLAIMVVGGVAGIYYKTQVVDKRNAQRFAF</sequence>
<evidence type="ECO:0000256" key="5">
    <source>
        <dbReference type="ARBA" id="ARBA00023136"/>
    </source>
</evidence>
<dbReference type="EMBL" id="GL832957">
    <property type="protein sequence ID" value="EGD78780.1"/>
    <property type="molecule type" value="Genomic_DNA"/>
</dbReference>
<keyword evidence="3 7" id="KW-0732">Signal</keyword>
<evidence type="ECO:0000256" key="7">
    <source>
        <dbReference type="SAM" id="SignalP"/>
    </source>
</evidence>
<feature type="chain" id="PRO_5003290098" description="L-type lectin-like domain-containing protein" evidence="7">
    <location>
        <begin position="21"/>
        <end position="365"/>
    </location>
</feature>
<organism evidence="10">
    <name type="scientific">Salpingoeca rosetta (strain ATCC 50818 / BSB-021)</name>
    <dbReference type="NCBI Taxonomy" id="946362"/>
    <lineage>
        <taxon>Eukaryota</taxon>
        <taxon>Choanoflagellata</taxon>
        <taxon>Craspedida</taxon>
        <taxon>Salpingoecidae</taxon>
        <taxon>Salpingoeca</taxon>
    </lineage>
</organism>
<dbReference type="InterPro" id="IPR005052">
    <property type="entry name" value="Lectin_leg"/>
</dbReference>
<protein>
    <recommendedName>
        <fullName evidence="8">L-type lectin-like domain-containing protein</fullName>
    </recommendedName>
</protein>
<dbReference type="GO" id="GO:0005537">
    <property type="term" value="F:D-mannose binding"/>
    <property type="evidence" value="ECO:0007669"/>
    <property type="project" value="TreeGrafter"/>
</dbReference>
<keyword evidence="5 6" id="KW-0472">Membrane</keyword>
<gene>
    <name evidence="9" type="ORF">PTSG_01756</name>
</gene>
<evidence type="ECO:0000256" key="6">
    <source>
        <dbReference type="SAM" id="Phobius"/>
    </source>
</evidence>
<proteinExistence type="predicted"/>
<dbReference type="AlphaFoldDB" id="F2TYV6"/>
<evidence type="ECO:0000256" key="2">
    <source>
        <dbReference type="ARBA" id="ARBA00022692"/>
    </source>
</evidence>
<dbReference type="GO" id="GO:0005793">
    <property type="term" value="C:endoplasmic reticulum-Golgi intermediate compartment"/>
    <property type="evidence" value="ECO:0007669"/>
    <property type="project" value="TreeGrafter"/>
</dbReference>
<comment type="subcellular location">
    <subcellularLocation>
        <location evidence="1">Membrane</location>
        <topology evidence="1">Single-pass type I membrane protein</topology>
    </subcellularLocation>
</comment>
<feature type="signal peptide" evidence="7">
    <location>
        <begin position="1"/>
        <end position="20"/>
    </location>
</feature>
<evidence type="ECO:0000256" key="3">
    <source>
        <dbReference type="ARBA" id="ARBA00022729"/>
    </source>
</evidence>
<dbReference type="eggNOG" id="KOG3839">
    <property type="taxonomic scope" value="Eukaryota"/>
</dbReference>
<dbReference type="PANTHER" id="PTHR12223">
    <property type="entry name" value="VESICULAR MANNOSE-BINDING LECTIN"/>
    <property type="match status" value="1"/>
</dbReference>
<dbReference type="GO" id="GO:0030134">
    <property type="term" value="C:COPII-coated ER to Golgi transport vesicle"/>
    <property type="evidence" value="ECO:0007669"/>
    <property type="project" value="TreeGrafter"/>
</dbReference>
<dbReference type="OMA" id="WGAPARF"/>
<evidence type="ECO:0000256" key="1">
    <source>
        <dbReference type="ARBA" id="ARBA00004479"/>
    </source>
</evidence>
<dbReference type="GO" id="GO:0000139">
    <property type="term" value="C:Golgi membrane"/>
    <property type="evidence" value="ECO:0007669"/>
    <property type="project" value="TreeGrafter"/>
</dbReference>